<dbReference type="EMBL" id="KE346366">
    <property type="protein sequence ID" value="KJE94241.1"/>
    <property type="molecule type" value="Genomic_DNA"/>
</dbReference>
<reference evidence="4" key="1">
    <citation type="submission" date="2011-02" db="EMBL/GenBank/DDBJ databases">
        <title>The Genome Sequence of Capsaspora owczarzaki ATCC 30864.</title>
        <authorList>
            <person name="Russ C."/>
            <person name="Cuomo C."/>
            <person name="Burger G."/>
            <person name="Gray M.W."/>
            <person name="Holland P.W.H."/>
            <person name="King N."/>
            <person name="Lang F.B.F."/>
            <person name="Roger A.J."/>
            <person name="Ruiz-Trillo I."/>
            <person name="Young S.K."/>
            <person name="Zeng Q."/>
            <person name="Gargeya S."/>
            <person name="Alvarado L."/>
            <person name="Berlin A."/>
            <person name="Chapman S.B."/>
            <person name="Chen Z."/>
            <person name="Freedman E."/>
            <person name="Gellesch M."/>
            <person name="Goldberg J."/>
            <person name="Griggs A."/>
            <person name="Gujja S."/>
            <person name="Heilman E."/>
            <person name="Heiman D."/>
            <person name="Howarth C."/>
            <person name="Mehta T."/>
            <person name="Neiman D."/>
            <person name="Pearson M."/>
            <person name="Roberts A."/>
            <person name="Saif S."/>
            <person name="Shea T."/>
            <person name="Shenoy N."/>
            <person name="Sisk P."/>
            <person name="Stolte C."/>
            <person name="Sykes S."/>
            <person name="White J."/>
            <person name="Yandava C."/>
            <person name="Haas B."/>
            <person name="Nusbaum C."/>
            <person name="Birren B."/>
        </authorList>
    </citation>
    <scope>NUCLEOTIDE SEQUENCE</scope>
    <source>
        <strain evidence="4">ATCC 30864</strain>
    </source>
</reference>
<dbReference type="eggNOG" id="KOG3061">
    <property type="taxonomic scope" value="Eukaryota"/>
</dbReference>
<dbReference type="AlphaFoldDB" id="A0A0D2UGN2"/>
<keyword evidence="1" id="KW-0143">Chaperone</keyword>
<sequence>MRHGLHQARDDLAPLHPVAFIQDTFDAHQDHLRLSMLGLTQGQQAVMRLNMERNILSRVWRGPGLPSSNIGLETITGRDDRIAWEDVLNDPNMSEVSPALHETAEARLRL</sequence>
<dbReference type="InterPro" id="IPR008012">
    <property type="entry name" value="Ump1"/>
</dbReference>
<name>A0A0D2UGN2_CAPO3</name>
<keyword evidence="4" id="KW-1185">Reference proteome</keyword>
<dbReference type="GO" id="GO:0005737">
    <property type="term" value="C:cytoplasm"/>
    <property type="evidence" value="ECO:0007669"/>
    <property type="project" value="TreeGrafter"/>
</dbReference>
<comment type="similarity">
    <text evidence="2">Belongs to the POMP/UMP1 family.</text>
</comment>
<dbReference type="InParanoid" id="A0A0D2UGN2"/>
<dbReference type="GO" id="GO:0000502">
    <property type="term" value="C:proteasome complex"/>
    <property type="evidence" value="ECO:0007669"/>
    <property type="project" value="UniProtKB-KW"/>
</dbReference>
<protein>
    <submittedName>
        <fullName evidence="3">Proteasome maturation factor UMP1 family member</fullName>
    </submittedName>
</protein>
<dbReference type="PANTHER" id="PTHR12828">
    <property type="entry name" value="PROTEASOME MATURATION PROTEIN UMP1"/>
    <property type="match status" value="1"/>
</dbReference>
<gene>
    <name evidence="3" type="ORF">CAOG_004914</name>
</gene>
<proteinExistence type="inferred from homology"/>
<evidence type="ECO:0000313" key="4">
    <source>
        <dbReference type="Proteomes" id="UP000008743"/>
    </source>
</evidence>
<dbReference type="PhylomeDB" id="A0A0D2UGN2"/>
<organism evidence="3 4">
    <name type="scientific">Capsaspora owczarzaki (strain ATCC 30864)</name>
    <dbReference type="NCBI Taxonomy" id="595528"/>
    <lineage>
        <taxon>Eukaryota</taxon>
        <taxon>Filasterea</taxon>
        <taxon>Capsaspora</taxon>
    </lineage>
</organism>
<dbReference type="GO" id="GO:0043248">
    <property type="term" value="P:proteasome assembly"/>
    <property type="evidence" value="ECO:0007669"/>
    <property type="project" value="InterPro"/>
</dbReference>
<dbReference type="PANTHER" id="PTHR12828:SF3">
    <property type="entry name" value="PROTEASOME MATURATION PROTEIN"/>
    <property type="match status" value="1"/>
</dbReference>
<dbReference type="OrthoDB" id="15001at2759"/>
<keyword evidence="3" id="KW-0647">Proteasome</keyword>
<dbReference type="Proteomes" id="UP000008743">
    <property type="component" value="Unassembled WGS sequence"/>
</dbReference>
<evidence type="ECO:0000256" key="2">
    <source>
        <dbReference type="ARBA" id="ARBA00043974"/>
    </source>
</evidence>
<evidence type="ECO:0000256" key="1">
    <source>
        <dbReference type="ARBA" id="ARBA00023186"/>
    </source>
</evidence>
<dbReference type="STRING" id="595528.A0A0D2UGN2"/>
<dbReference type="GO" id="GO:0005634">
    <property type="term" value="C:nucleus"/>
    <property type="evidence" value="ECO:0007669"/>
    <property type="project" value="TreeGrafter"/>
</dbReference>
<accession>A0A0D2UGN2</accession>
<dbReference type="Pfam" id="PF05348">
    <property type="entry name" value="UMP1"/>
    <property type="match status" value="1"/>
</dbReference>
<evidence type="ECO:0000313" key="3">
    <source>
        <dbReference type="EMBL" id="KJE94241.1"/>
    </source>
</evidence>
<dbReference type="OMA" id="HADMEKK"/>